<keyword evidence="2" id="KW-1185">Reference proteome</keyword>
<reference evidence="1" key="1">
    <citation type="journal article" date="2023" name="Science">
        <title>Genome structures resolve the early diversification of teleost fishes.</title>
        <authorList>
            <person name="Parey E."/>
            <person name="Louis A."/>
            <person name="Montfort J."/>
            <person name="Bouchez O."/>
            <person name="Roques C."/>
            <person name="Iampietro C."/>
            <person name="Lluch J."/>
            <person name="Castinel A."/>
            <person name="Donnadieu C."/>
            <person name="Desvignes T."/>
            <person name="Floi Bucao C."/>
            <person name="Jouanno E."/>
            <person name="Wen M."/>
            <person name="Mejri S."/>
            <person name="Dirks R."/>
            <person name="Jansen H."/>
            <person name="Henkel C."/>
            <person name="Chen W.J."/>
            <person name="Zahm M."/>
            <person name="Cabau C."/>
            <person name="Klopp C."/>
            <person name="Thompson A.W."/>
            <person name="Robinson-Rechavi M."/>
            <person name="Braasch I."/>
            <person name="Lecointre G."/>
            <person name="Bobe J."/>
            <person name="Postlethwait J.H."/>
            <person name="Berthelot C."/>
            <person name="Roest Crollius H."/>
            <person name="Guiguen Y."/>
        </authorList>
    </citation>
    <scope>NUCLEOTIDE SEQUENCE</scope>
    <source>
        <strain evidence="1">NC1722</strain>
    </source>
</reference>
<comment type="caution">
    <text evidence="1">The sequence shown here is derived from an EMBL/GenBank/DDBJ whole genome shotgun (WGS) entry which is preliminary data.</text>
</comment>
<accession>A0AAD7T4H3</accession>
<evidence type="ECO:0000313" key="2">
    <source>
        <dbReference type="Proteomes" id="UP001221898"/>
    </source>
</evidence>
<dbReference type="AlphaFoldDB" id="A0AAD7T4H3"/>
<name>A0AAD7T4H3_9TELE</name>
<sequence>MERLSSVRSCELNSTPAIEAYLWVLWLAVKLQTHESGELPSPEWFQCDAQTGQLKVGIGAGSILPQTNILLSAAEHKRTNRTKVRYASEERRIIGRPSACKKASALISVFIAGPSLQVTPSSPSVGRSTVSGIVREVTQAIQDCLVHDSMPVPQVADWRKMAEDFQELWNLELLDGKHVIVQAPVMSGSQFYNKKGTFSLILLAVVDARHCVGQEE</sequence>
<evidence type="ECO:0000313" key="1">
    <source>
        <dbReference type="EMBL" id="KAJ8414304.1"/>
    </source>
</evidence>
<gene>
    <name evidence="1" type="ORF">AAFF_G00051740</name>
</gene>
<organism evidence="1 2">
    <name type="scientific">Aldrovandia affinis</name>
    <dbReference type="NCBI Taxonomy" id="143900"/>
    <lineage>
        <taxon>Eukaryota</taxon>
        <taxon>Metazoa</taxon>
        <taxon>Chordata</taxon>
        <taxon>Craniata</taxon>
        <taxon>Vertebrata</taxon>
        <taxon>Euteleostomi</taxon>
        <taxon>Actinopterygii</taxon>
        <taxon>Neopterygii</taxon>
        <taxon>Teleostei</taxon>
        <taxon>Notacanthiformes</taxon>
        <taxon>Halosauridae</taxon>
        <taxon>Aldrovandia</taxon>
    </lineage>
</organism>
<protein>
    <submittedName>
        <fullName evidence="1">Uncharacterized protein</fullName>
    </submittedName>
</protein>
<dbReference type="Proteomes" id="UP001221898">
    <property type="component" value="Unassembled WGS sequence"/>
</dbReference>
<proteinExistence type="predicted"/>
<dbReference type="EMBL" id="JAINUG010000013">
    <property type="protein sequence ID" value="KAJ8414304.1"/>
    <property type="molecule type" value="Genomic_DNA"/>
</dbReference>